<accession>A0A3L7AH68</accession>
<keyword evidence="3" id="KW-1185">Reference proteome</keyword>
<dbReference type="Gene3D" id="1.10.10.10">
    <property type="entry name" value="Winged helix-like DNA-binding domain superfamily/Winged helix DNA-binding domain"/>
    <property type="match status" value="1"/>
</dbReference>
<evidence type="ECO:0000313" key="2">
    <source>
        <dbReference type="EMBL" id="RLP79527.1"/>
    </source>
</evidence>
<dbReference type="PANTHER" id="PTHR33516">
    <property type="entry name" value="LEXA REPRESSOR"/>
    <property type="match status" value="1"/>
</dbReference>
<sequence length="112" mass="12139">MTAPMTSRQKTVLDFIRSHVERKGFSPTYAEIAAAVGIKSKGGVARMVECLVERGAIRVLTNRARGIALVEPGLHLLLQPDVERCLQDFARRNGIAPETAAAEAIRHYVGAA</sequence>
<dbReference type="InterPro" id="IPR036388">
    <property type="entry name" value="WH-like_DNA-bd_sf"/>
</dbReference>
<feature type="domain" description="LexA repressor DNA-binding" evidence="1">
    <location>
        <begin position="4"/>
        <end position="66"/>
    </location>
</feature>
<dbReference type="InterPro" id="IPR050077">
    <property type="entry name" value="LexA_repressor"/>
</dbReference>
<dbReference type="GO" id="GO:0004252">
    <property type="term" value="F:serine-type endopeptidase activity"/>
    <property type="evidence" value="ECO:0007669"/>
    <property type="project" value="InterPro"/>
</dbReference>
<dbReference type="EMBL" id="RCTF01000005">
    <property type="protein sequence ID" value="RLP79527.1"/>
    <property type="molecule type" value="Genomic_DNA"/>
</dbReference>
<dbReference type="SUPFAM" id="SSF46785">
    <property type="entry name" value="Winged helix' DNA-binding domain"/>
    <property type="match status" value="1"/>
</dbReference>
<dbReference type="AlphaFoldDB" id="A0A3L7AH68"/>
<dbReference type="InterPro" id="IPR006199">
    <property type="entry name" value="LexA_DNA-bd_dom"/>
</dbReference>
<reference evidence="2 3" key="1">
    <citation type="submission" date="2018-10" db="EMBL/GenBank/DDBJ databases">
        <title>Xanthobacter tagetidis genome sequencing and assembly.</title>
        <authorList>
            <person name="Maclea K.S."/>
            <person name="Goen A.E."/>
            <person name="Fatima S.A."/>
        </authorList>
    </citation>
    <scope>NUCLEOTIDE SEQUENCE [LARGE SCALE GENOMIC DNA]</scope>
    <source>
        <strain evidence="2 3">ATCC 700314</strain>
    </source>
</reference>
<protein>
    <recommendedName>
        <fullName evidence="1">LexA repressor DNA-binding domain-containing protein</fullName>
    </recommendedName>
</protein>
<dbReference type="OrthoDB" id="7950442at2"/>
<dbReference type="InterPro" id="IPR036390">
    <property type="entry name" value="WH_DNA-bd_sf"/>
</dbReference>
<dbReference type="Proteomes" id="UP000269692">
    <property type="component" value="Unassembled WGS sequence"/>
</dbReference>
<comment type="caution">
    <text evidence="2">The sequence shown here is derived from an EMBL/GenBank/DDBJ whole genome shotgun (WGS) entry which is preliminary data.</text>
</comment>
<organism evidence="2 3">
    <name type="scientific">Xanthobacter tagetidis</name>
    <dbReference type="NCBI Taxonomy" id="60216"/>
    <lineage>
        <taxon>Bacteria</taxon>
        <taxon>Pseudomonadati</taxon>
        <taxon>Pseudomonadota</taxon>
        <taxon>Alphaproteobacteria</taxon>
        <taxon>Hyphomicrobiales</taxon>
        <taxon>Xanthobacteraceae</taxon>
        <taxon>Xanthobacter</taxon>
    </lineage>
</organism>
<dbReference type="PANTHER" id="PTHR33516:SF2">
    <property type="entry name" value="LEXA REPRESSOR-RELATED"/>
    <property type="match status" value="1"/>
</dbReference>
<dbReference type="Pfam" id="PF01726">
    <property type="entry name" value="LexA_DNA_bind"/>
    <property type="match status" value="1"/>
</dbReference>
<evidence type="ECO:0000313" key="3">
    <source>
        <dbReference type="Proteomes" id="UP000269692"/>
    </source>
</evidence>
<evidence type="ECO:0000259" key="1">
    <source>
        <dbReference type="Pfam" id="PF01726"/>
    </source>
</evidence>
<dbReference type="RefSeq" id="WP_121622737.1">
    <property type="nucleotide sequence ID" value="NZ_JACIIW010000001.1"/>
</dbReference>
<dbReference type="GO" id="GO:0006508">
    <property type="term" value="P:proteolysis"/>
    <property type="evidence" value="ECO:0007669"/>
    <property type="project" value="InterPro"/>
</dbReference>
<gene>
    <name evidence="2" type="ORF">D9R14_07645</name>
</gene>
<name>A0A3L7AH68_9HYPH</name>
<proteinExistence type="predicted"/>